<name>A0AAV2H3T6_LYMST</name>
<dbReference type="InterPro" id="IPR002893">
    <property type="entry name" value="Znf_MYND"/>
</dbReference>
<feature type="compositionally biased region" description="Basic residues" evidence="5">
    <location>
        <begin position="125"/>
        <end position="142"/>
    </location>
</feature>
<dbReference type="Gene3D" id="1.10.220.160">
    <property type="match status" value="1"/>
</dbReference>
<evidence type="ECO:0000256" key="5">
    <source>
        <dbReference type="SAM" id="MobiDB-lite"/>
    </source>
</evidence>
<dbReference type="AlphaFoldDB" id="A0AAV2H3T6"/>
<sequence length="300" mass="32740">MAEGGVETERVKFEVLEECQRERRCMYCKRRTLHDMVACHKCHEFRYCSNECLERNREIHRPQCDVIGFKKGTANVLDRDMATSTRQKTKSLDEEDNIAANDGTPDNLNENNEPSVGQRASDPTKKRRPRKKRNRKKGKKGKNSNAAEANKSSSQAPEIGSSTAGGKFNGKVTVDGGVRSGASFGDGFWKSKSETDSGSVTVDTTARAPVKKQPKSRFPEYDTDTDSADDGSRPENSADEVSKNISHTSSEDRVGRVKDRSATSKPGSAGEIKGGTASSTRRQGGKVKDSRPVSSETGAA</sequence>
<evidence type="ECO:0000256" key="4">
    <source>
        <dbReference type="PROSITE-ProRule" id="PRU00134"/>
    </source>
</evidence>
<dbReference type="PROSITE" id="PS50865">
    <property type="entry name" value="ZF_MYND_2"/>
    <property type="match status" value="1"/>
</dbReference>
<feature type="non-terminal residue" evidence="7">
    <location>
        <position position="300"/>
    </location>
</feature>
<dbReference type="Gene3D" id="6.10.140.2220">
    <property type="match status" value="1"/>
</dbReference>
<evidence type="ECO:0000256" key="3">
    <source>
        <dbReference type="ARBA" id="ARBA00022833"/>
    </source>
</evidence>
<keyword evidence="8" id="KW-1185">Reference proteome</keyword>
<reference evidence="7 8" key="1">
    <citation type="submission" date="2024-04" db="EMBL/GenBank/DDBJ databases">
        <authorList>
            <consortium name="Genoscope - CEA"/>
            <person name="William W."/>
        </authorList>
    </citation>
    <scope>NUCLEOTIDE SEQUENCE [LARGE SCALE GENOMIC DNA]</scope>
</reference>
<accession>A0AAV2H3T6</accession>
<evidence type="ECO:0000256" key="1">
    <source>
        <dbReference type="ARBA" id="ARBA00022723"/>
    </source>
</evidence>
<protein>
    <recommendedName>
        <fullName evidence="6">MYND-type domain-containing protein</fullName>
    </recommendedName>
</protein>
<keyword evidence="3" id="KW-0862">Zinc</keyword>
<evidence type="ECO:0000313" key="7">
    <source>
        <dbReference type="EMBL" id="CAL1527845.1"/>
    </source>
</evidence>
<dbReference type="SUPFAM" id="SSF144232">
    <property type="entry name" value="HIT/MYND zinc finger-like"/>
    <property type="match status" value="1"/>
</dbReference>
<keyword evidence="1" id="KW-0479">Metal-binding</keyword>
<dbReference type="Pfam" id="PF01753">
    <property type="entry name" value="zf-MYND"/>
    <property type="match status" value="1"/>
</dbReference>
<keyword evidence="2 4" id="KW-0863">Zinc-finger</keyword>
<feature type="compositionally biased region" description="Polar residues" evidence="5">
    <location>
        <begin position="104"/>
        <end position="115"/>
    </location>
</feature>
<dbReference type="GO" id="GO:0008270">
    <property type="term" value="F:zinc ion binding"/>
    <property type="evidence" value="ECO:0007669"/>
    <property type="project" value="UniProtKB-KW"/>
</dbReference>
<evidence type="ECO:0000259" key="6">
    <source>
        <dbReference type="PROSITE" id="PS50865"/>
    </source>
</evidence>
<dbReference type="Proteomes" id="UP001497497">
    <property type="component" value="Unassembled WGS sequence"/>
</dbReference>
<gene>
    <name evidence="7" type="ORF">GSLYS_00002015001</name>
</gene>
<feature type="domain" description="MYND-type" evidence="6">
    <location>
        <begin position="25"/>
        <end position="64"/>
    </location>
</feature>
<proteinExistence type="predicted"/>
<feature type="compositionally biased region" description="Basic and acidic residues" evidence="5">
    <location>
        <begin position="249"/>
        <end position="262"/>
    </location>
</feature>
<feature type="region of interest" description="Disordered" evidence="5">
    <location>
        <begin position="80"/>
        <end position="300"/>
    </location>
</feature>
<organism evidence="7 8">
    <name type="scientific">Lymnaea stagnalis</name>
    <name type="common">Great pond snail</name>
    <name type="synonym">Helix stagnalis</name>
    <dbReference type="NCBI Taxonomy" id="6523"/>
    <lineage>
        <taxon>Eukaryota</taxon>
        <taxon>Metazoa</taxon>
        <taxon>Spiralia</taxon>
        <taxon>Lophotrochozoa</taxon>
        <taxon>Mollusca</taxon>
        <taxon>Gastropoda</taxon>
        <taxon>Heterobranchia</taxon>
        <taxon>Euthyneura</taxon>
        <taxon>Panpulmonata</taxon>
        <taxon>Hygrophila</taxon>
        <taxon>Lymnaeoidea</taxon>
        <taxon>Lymnaeidae</taxon>
        <taxon>Lymnaea</taxon>
    </lineage>
</organism>
<comment type="caution">
    <text evidence="7">The sequence shown here is derived from an EMBL/GenBank/DDBJ whole genome shotgun (WGS) entry which is preliminary data.</text>
</comment>
<evidence type="ECO:0000313" key="8">
    <source>
        <dbReference type="Proteomes" id="UP001497497"/>
    </source>
</evidence>
<feature type="compositionally biased region" description="Low complexity" evidence="5">
    <location>
        <begin position="143"/>
        <end position="156"/>
    </location>
</feature>
<dbReference type="EMBL" id="CAXITT010000023">
    <property type="protein sequence ID" value="CAL1527845.1"/>
    <property type="molecule type" value="Genomic_DNA"/>
</dbReference>
<evidence type="ECO:0000256" key="2">
    <source>
        <dbReference type="ARBA" id="ARBA00022771"/>
    </source>
</evidence>
<dbReference type="PROSITE" id="PS01360">
    <property type="entry name" value="ZF_MYND_1"/>
    <property type="match status" value="1"/>
</dbReference>